<dbReference type="EMBL" id="RHHU01000028">
    <property type="protein sequence ID" value="RNB78150.1"/>
    <property type="molecule type" value="Genomic_DNA"/>
</dbReference>
<evidence type="ECO:0000313" key="3">
    <source>
        <dbReference type="Proteomes" id="UP000269573"/>
    </source>
</evidence>
<dbReference type="Pfam" id="PF13193">
    <property type="entry name" value="AMP-binding_C"/>
    <property type="match status" value="1"/>
</dbReference>
<evidence type="ECO:0000313" key="2">
    <source>
        <dbReference type="EMBL" id="RNB78150.1"/>
    </source>
</evidence>
<dbReference type="SUPFAM" id="SSF56801">
    <property type="entry name" value="Acetyl-CoA synthetase-like"/>
    <property type="match status" value="1"/>
</dbReference>
<dbReference type="Gene3D" id="3.30.300.30">
    <property type="match status" value="1"/>
</dbReference>
<organism evidence="2 3">
    <name type="scientific">Brevibacillus nitrificans</name>
    <dbReference type="NCBI Taxonomy" id="651560"/>
    <lineage>
        <taxon>Bacteria</taxon>
        <taxon>Bacillati</taxon>
        <taxon>Bacillota</taxon>
        <taxon>Bacilli</taxon>
        <taxon>Bacillales</taxon>
        <taxon>Paenibacillaceae</taxon>
        <taxon>Brevibacillus</taxon>
    </lineage>
</organism>
<dbReference type="InterPro" id="IPR025110">
    <property type="entry name" value="AMP-bd_C"/>
</dbReference>
<keyword evidence="3" id="KW-1185">Reference proteome</keyword>
<gene>
    <name evidence="2" type="ORF">EDM59_30385</name>
</gene>
<name>A0A3M8CQV2_9BACL</name>
<dbReference type="InterPro" id="IPR045851">
    <property type="entry name" value="AMP-bd_C_sf"/>
</dbReference>
<reference evidence="2 3" key="1">
    <citation type="submission" date="2018-10" db="EMBL/GenBank/DDBJ databases">
        <title>Phylogenomics of Brevibacillus.</title>
        <authorList>
            <person name="Dunlap C."/>
        </authorList>
    </citation>
    <scope>NUCLEOTIDE SEQUENCE [LARGE SCALE GENOMIC DNA]</scope>
    <source>
        <strain evidence="2 3">JCM 15774</strain>
    </source>
</reference>
<sequence length="53" mass="6015">MIITDGENVYPVEIEQVLFRHPLVREVAVIGVPDVRDVVHGQECSARRSRISE</sequence>
<proteinExistence type="predicted"/>
<evidence type="ECO:0000259" key="1">
    <source>
        <dbReference type="Pfam" id="PF13193"/>
    </source>
</evidence>
<dbReference type="Proteomes" id="UP000269573">
    <property type="component" value="Unassembled WGS sequence"/>
</dbReference>
<feature type="domain" description="AMP-binding enzyme C-terminal" evidence="1">
    <location>
        <begin position="13"/>
        <end position="35"/>
    </location>
</feature>
<comment type="caution">
    <text evidence="2">The sequence shown here is derived from an EMBL/GenBank/DDBJ whole genome shotgun (WGS) entry which is preliminary data.</text>
</comment>
<accession>A0A3M8CQV2</accession>
<dbReference type="AlphaFoldDB" id="A0A3M8CQV2"/>
<protein>
    <recommendedName>
        <fullName evidence="1">AMP-binding enzyme C-terminal domain-containing protein</fullName>
    </recommendedName>
</protein>